<dbReference type="GO" id="GO:0004062">
    <property type="term" value="F:aryl sulfotransferase activity"/>
    <property type="evidence" value="ECO:0007669"/>
    <property type="project" value="InterPro"/>
</dbReference>
<dbReference type="CDD" id="cd00111">
    <property type="entry name" value="Trefoil"/>
    <property type="match status" value="3"/>
</dbReference>
<protein>
    <recommendedName>
        <fullName evidence="4">P-type domain-containing protein</fullName>
    </recommendedName>
</protein>
<dbReference type="OrthoDB" id="5427350at2759"/>
<evidence type="ECO:0000259" key="4">
    <source>
        <dbReference type="PROSITE" id="PS51448"/>
    </source>
</evidence>
<dbReference type="InterPro" id="IPR010262">
    <property type="entry name" value="Arylsulfotransferase_bact"/>
</dbReference>
<feature type="domain" description="P-type" evidence="4">
    <location>
        <begin position="943"/>
        <end position="988"/>
    </location>
</feature>
<proteinExistence type="predicted"/>
<dbReference type="Pfam" id="PF05935">
    <property type="entry name" value="Arylsulfotrans"/>
    <property type="match status" value="1"/>
</dbReference>
<feature type="domain" description="P-type" evidence="4">
    <location>
        <begin position="837"/>
        <end position="887"/>
    </location>
</feature>
<dbReference type="Pfam" id="PF00088">
    <property type="entry name" value="Trefoil"/>
    <property type="match status" value="3"/>
</dbReference>
<evidence type="ECO:0000313" key="6">
    <source>
        <dbReference type="Proteomes" id="UP000041254"/>
    </source>
</evidence>
<dbReference type="PhylomeDB" id="A0A0G4F9W9"/>
<feature type="disulfide bond" evidence="2">
    <location>
        <begin position="902"/>
        <end position="928"/>
    </location>
</feature>
<dbReference type="EMBL" id="CDMY01000395">
    <property type="protein sequence ID" value="CEM09679.1"/>
    <property type="molecule type" value="Genomic_DNA"/>
</dbReference>
<feature type="disulfide bond" evidence="2">
    <location>
        <begin position="912"/>
        <end position="927"/>
    </location>
</feature>
<dbReference type="Proteomes" id="UP000041254">
    <property type="component" value="Unassembled WGS sequence"/>
</dbReference>
<accession>A0A0G4F9W9</accession>
<dbReference type="AlphaFoldDB" id="A0A0G4F9W9"/>
<keyword evidence="3" id="KW-0732">Signal</keyword>
<dbReference type="InterPro" id="IPR053143">
    <property type="entry name" value="Arylsulfate_ST"/>
</dbReference>
<evidence type="ECO:0000256" key="3">
    <source>
        <dbReference type="SAM" id="SignalP"/>
    </source>
</evidence>
<comment type="caution">
    <text evidence="2">Lacks conserved residue(s) required for the propagation of feature annotation.</text>
</comment>
<dbReference type="SMART" id="SM00018">
    <property type="entry name" value="PD"/>
    <property type="match status" value="2"/>
</dbReference>
<feature type="chain" id="PRO_5005188301" description="P-type domain-containing protein" evidence="3">
    <location>
        <begin position="27"/>
        <end position="988"/>
    </location>
</feature>
<feature type="signal peptide" evidence="3">
    <location>
        <begin position="1"/>
        <end position="26"/>
    </location>
</feature>
<dbReference type="Gene3D" id="4.10.110.10">
    <property type="entry name" value="Spasmolytic Protein, domain 1"/>
    <property type="match status" value="2"/>
</dbReference>
<evidence type="ECO:0000256" key="1">
    <source>
        <dbReference type="ARBA" id="ARBA00023157"/>
    </source>
</evidence>
<gene>
    <name evidence="5" type="ORF">Vbra_4309</name>
</gene>
<dbReference type="STRING" id="1169540.A0A0G4F9W9"/>
<organism evidence="5 6">
    <name type="scientific">Vitrella brassicaformis (strain CCMP3155)</name>
    <dbReference type="NCBI Taxonomy" id="1169540"/>
    <lineage>
        <taxon>Eukaryota</taxon>
        <taxon>Sar</taxon>
        <taxon>Alveolata</taxon>
        <taxon>Colpodellida</taxon>
        <taxon>Vitrellaceae</taxon>
        <taxon>Vitrella</taxon>
    </lineage>
</organism>
<evidence type="ECO:0000256" key="2">
    <source>
        <dbReference type="PROSITE-ProRule" id="PRU00779"/>
    </source>
</evidence>
<evidence type="ECO:0000313" key="5">
    <source>
        <dbReference type="EMBL" id="CEM09679.1"/>
    </source>
</evidence>
<dbReference type="PANTHER" id="PTHR35340">
    <property type="entry name" value="PQQ ENZYME REPEAT PROTEIN-RELATED"/>
    <property type="match status" value="1"/>
</dbReference>
<feature type="domain" description="P-type" evidence="4">
    <location>
        <begin position="900"/>
        <end position="942"/>
    </location>
</feature>
<dbReference type="VEuPathDB" id="CryptoDB:Vbra_4309"/>
<sequence length="988" mass="109906">MNLERTCVLWSVLCFLWVSASIKALAENTPPKSFWALFLLASSKRSLLGLPVAGFFFALLDIPSLAALDAPSPTHSLSWSSYDEPPAFGPFRYVYPRPGHTDLPGYITIGVRGGGGEVDPSSVGGKFVVTGARSGNRGGVVRVAKDDRTVLFLPHQAFHDSEMVTVDVLPGIWVRNETTGGLDELGGYSWSFRTGMRPGDTLLRSDEVLFTQSNDASLSESISILNQDEPTATFFDVPRLPEATAQGAPVAHSTAFEAGWGSIVPDRPTATAGSTLQKLQADTLQIYDDDTTDGPPLMDGDDILDEYVETWMANDDSIEGATGLRASVAAQWWGEVEGGLPQELGDARTWVRTDMYKTLPEDFPPIARTVVGNLSNAAGGYIFVATIGHPDRQFNNFLLILETSGEPVWWQRLDERNENWRGWSVRDFKKHPTGVLSWHDSHKQGWHIVNDSYEEVGFIEPKHTYRSNGHCFVIGDNGHALLLANRFRSGLDLSAVLDGGSHKAQVLDFAIQELDEDGAVLFEWTSWNDLPIGRQYLESRQDPKELFSNNVDHLHPNSVDWTPDNHILVSLRHLDQVIKIDRDTGEILWRLGGASSDFSFVNDTDRGFTYQHDAKMTQIDPPIVTLYDNGNRKSPERSRAVAYQLDEHSRTATLIWEHRHQPEDVYGLAMGSHQTLSNGNTVVGWAGVEPQRNPFYTELDGASGTTVVELQFLQPWTSYRAFKGEWAGRPRTAPTLLLDVSGGDNVKLRYSWNGATQVRRWKVYAGTDPEAPDQLIWEVAKWRYEQWIDFNKARDIFEQWTPIDQCIHYQVVPVDNEGNPMTPSAIVSSPWCESQGALCALDDQTRRDCAADHPFIKAQECHNRGCCYRPSDTMTSPDSPPWCFHPRAATDQPQAEGYSLTCTTDKSIAAPCGVPGDWEAVCRSRGCCWSEQGGAPVCYHAQWTCDGDVAENRRECGYAGLGEDGCHSRGCCYGETDRQGVPWCYQPR</sequence>
<dbReference type="InterPro" id="IPR000519">
    <property type="entry name" value="P_trefoil_dom"/>
</dbReference>
<keyword evidence="1 2" id="KW-1015">Disulfide bond</keyword>
<reference evidence="5 6" key="1">
    <citation type="submission" date="2014-11" db="EMBL/GenBank/DDBJ databases">
        <authorList>
            <person name="Zhu J."/>
            <person name="Qi W."/>
            <person name="Song R."/>
        </authorList>
    </citation>
    <scope>NUCLEOTIDE SEQUENCE [LARGE SCALE GENOMIC DNA]</scope>
</reference>
<dbReference type="PROSITE" id="PS51448">
    <property type="entry name" value="P_TREFOIL_2"/>
    <property type="match status" value="3"/>
</dbReference>
<dbReference type="SUPFAM" id="SSF57492">
    <property type="entry name" value="Trefoil"/>
    <property type="match status" value="3"/>
</dbReference>
<keyword evidence="6" id="KW-1185">Reference proteome</keyword>
<dbReference type="PANTHER" id="PTHR35340:SF5">
    <property type="entry name" value="ASST-DOMAIN-CONTAINING PROTEIN"/>
    <property type="match status" value="1"/>
</dbReference>
<dbReference type="InParanoid" id="A0A0G4F9W9"/>
<name>A0A0G4F9W9_VITBC</name>
<dbReference type="InterPro" id="IPR044913">
    <property type="entry name" value="P_trefoil_dom_sf"/>
</dbReference>
<feature type="disulfide bond" evidence="2">
    <location>
        <begin position="956"/>
        <end position="971"/>
    </location>
</feature>